<dbReference type="InterPro" id="IPR007560">
    <property type="entry name" value="Restrct_endonuc_IV_Mrr"/>
</dbReference>
<feature type="repeat" description="TPR" evidence="3">
    <location>
        <begin position="97"/>
        <end position="130"/>
    </location>
</feature>
<feature type="repeat" description="TPR" evidence="3">
    <location>
        <begin position="165"/>
        <end position="198"/>
    </location>
</feature>
<dbReference type="InterPro" id="IPR051685">
    <property type="entry name" value="Ycf3/AcsC/BcsC/TPR_MFPF"/>
</dbReference>
<sequence>MIGVLIAIITGAGLICILMAVSGLQKKSANVQGKGRSKNNLAVIRDCTKKISKDPHNVEALKTLADIYYTDLNYERAFPLYQTLFKLMGVHVEIDQQVVSQRYGVCAFKLGKFDEAMAGFSKVLRLNPKDYEVNLYVGKIMLEKKDFEKALLCLKRAVSIRPDSNEIYEPLAFALFEAKKYRESLMYLKKVLDENPENKQALFYFANAMEECSMNDKALKIFMHLRPDAKFGPESCVEAGRIHEKMGQYDKAVQDYEIALKLETISQEIKVTVFYKLAQSYIAQHNIAKALYYLKQIQTVSPNYKDVNALVLRYQELNQNNNLQAYLMSGTSDFVVLCRKIVTGFYPDSFVKIEDVNVAAESIEVLCTVESMKWSDSELFRFFRSTGSIGELYVRDCHSKMRDIKCDRGFCISAGTFTAEAKKYVEGRPIDLIEKAKLIQILKKIDL</sequence>
<dbReference type="SMART" id="SM00028">
    <property type="entry name" value="TPR"/>
    <property type="match status" value="6"/>
</dbReference>
<dbReference type="Pfam" id="PF04471">
    <property type="entry name" value="Mrr_cat"/>
    <property type="match status" value="1"/>
</dbReference>
<dbReference type="Pfam" id="PF13174">
    <property type="entry name" value="TPR_6"/>
    <property type="match status" value="1"/>
</dbReference>
<dbReference type="EMBL" id="FUWG01000002">
    <property type="protein sequence ID" value="SJZ29677.1"/>
    <property type="molecule type" value="Genomic_DNA"/>
</dbReference>
<dbReference type="PANTHER" id="PTHR44943:SF4">
    <property type="entry name" value="TPR REPEAT-CONTAINING PROTEIN MJ0798"/>
    <property type="match status" value="1"/>
</dbReference>
<dbReference type="Pfam" id="PF13181">
    <property type="entry name" value="TPR_8"/>
    <property type="match status" value="1"/>
</dbReference>
<protein>
    <submittedName>
        <fullName evidence="5">Tetratricopeptide repeat-containing protein</fullName>
    </submittedName>
</protein>
<evidence type="ECO:0000313" key="6">
    <source>
        <dbReference type="Proteomes" id="UP000190423"/>
    </source>
</evidence>
<dbReference type="OrthoDB" id="350064at2"/>
<dbReference type="Pfam" id="PF14559">
    <property type="entry name" value="TPR_19"/>
    <property type="match status" value="2"/>
</dbReference>
<dbReference type="GO" id="GO:0003677">
    <property type="term" value="F:DNA binding"/>
    <property type="evidence" value="ECO:0007669"/>
    <property type="project" value="InterPro"/>
</dbReference>
<reference evidence="5 6" key="1">
    <citation type="submission" date="2017-02" db="EMBL/GenBank/DDBJ databases">
        <authorList>
            <person name="Peterson S.W."/>
        </authorList>
    </citation>
    <scope>NUCLEOTIDE SEQUENCE [LARGE SCALE GENOMIC DNA]</scope>
    <source>
        <strain evidence="5 6">ATCC BAA-908</strain>
    </source>
</reference>
<dbReference type="InterPro" id="IPR019734">
    <property type="entry name" value="TPR_rpt"/>
</dbReference>
<evidence type="ECO:0000256" key="2">
    <source>
        <dbReference type="ARBA" id="ARBA00022803"/>
    </source>
</evidence>
<accession>A0A1T4JHY3</accession>
<organism evidence="5 6">
    <name type="scientific">Treponema porcinum</name>
    <dbReference type="NCBI Taxonomy" id="261392"/>
    <lineage>
        <taxon>Bacteria</taxon>
        <taxon>Pseudomonadati</taxon>
        <taxon>Spirochaetota</taxon>
        <taxon>Spirochaetia</taxon>
        <taxon>Spirochaetales</taxon>
        <taxon>Treponemataceae</taxon>
        <taxon>Treponema</taxon>
    </lineage>
</organism>
<feature type="repeat" description="TPR" evidence="3">
    <location>
        <begin position="131"/>
        <end position="164"/>
    </location>
</feature>
<dbReference type="Gene3D" id="1.25.40.10">
    <property type="entry name" value="Tetratricopeptide repeat domain"/>
    <property type="match status" value="3"/>
</dbReference>
<dbReference type="Proteomes" id="UP000190423">
    <property type="component" value="Unassembled WGS sequence"/>
</dbReference>
<dbReference type="STRING" id="261392.SAMN02745149_00181"/>
<name>A0A1T4JHY3_TREPO</name>
<dbReference type="RefSeq" id="WP_078932097.1">
    <property type="nucleotide sequence ID" value="NZ_FUWG01000002.1"/>
</dbReference>
<evidence type="ECO:0000313" key="5">
    <source>
        <dbReference type="EMBL" id="SJZ29677.1"/>
    </source>
</evidence>
<keyword evidence="6" id="KW-1185">Reference proteome</keyword>
<keyword evidence="1" id="KW-0677">Repeat</keyword>
<evidence type="ECO:0000259" key="4">
    <source>
        <dbReference type="Pfam" id="PF04471"/>
    </source>
</evidence>
<feature type="domain" description="Restriction endonuclease type IV Mrr" evidence="4">
    <location>
        <begin position="384"/>
        <end position="441"/>
    </location>
</feature>
<dbReference type="GeneID" id="78315504"/>
<feature type="repeat" description="TPR" evidence="3">
    <location>
        <begin position="233"/>
        <end position="266"/>
    </location>
</feature>
<dbReference type="GO" id="GO:0009307">
    <property type="term" value="P:DNA restriction-modification system"/>
    <property type="evidence" value="ECO:0007669"/>
    <property type="project" value="InterPro"/>
</dbReference>
<dbReference type="GO" id="GO:0004519">
    <property type="term" value="F:endonuclease activity"/>
    <property type="evidence" value="ECO:0007669"/>
    <property type="project" value="InterPro"/>
</dbReference>
<dbReference type="SUPFAM" id="SSF48452">
    <property type="entry name" value="TPR-like"/>
    <property type="match status" value="3"/>
</dbReference>
<dbReference type="InterPro" id="IPR011990">
    <property type="entry name" value="TPR-like_helical_dom_sf"/>
</dbReference>
<dbReference type="AlphaFoldDB" id="A0A1T4JHY3"/>
<dbReference type="PROSITE" id="PS50005">
    <property type="entry name" value="TPR"/>
    <property type="match status" value="4"/>
</dbReference>
<evidence type="ECO:0000256" key="3">
    <source>
        <dbReference type="PROSITE-ProRule" id="PRU00339"/>
    </source>
</evidence>
<gene>
    <name evidence="5" type="ORF">SAMN02745149_00181</name>
</gene>
<proteinExistence type="predicted"/>
<keyword evidence="2 3" id="KW-0802">TPR repeat</keyword>
<dbReference type="PANTHER" id="PTHR44943">
    <property type="entry name" value="CELLULOSE SYNTHASE OPERON PROTEIN C"/>
    <property type="match status" value="1"/>
</dbReference>
<evidence type="ECO:0000256" key="1">
    <source>
        <dbReference type="ARBA" id="ARBA00022737"/>
    </source>
</evidence>